<dbReference type="OrthoDB" id="9797095at2"/>
<dbReference type="InterPro" id="IPR035901">
    <property type="entry name" value="GIY-YIG_endonuc_sf"/>
</dbReference>
<evidence type="ECO:0000259" key="2">
    <source>
        <dbReference type="PROSITE" id="PS50164"/>
    </source>
</evidence>
<organism evidence="3 4">
    <name type="scientific">Tatumella morbirosei</name>
    <dbReference type="NCBI Taxonomy" id="642227"/>
    <lineage>
        <taxon>Bacteria</taxon>
        <taxon>Pseudomonadati</taxon>
        <taxon>Pseudomonadota</taxon>
        <taxon>Gammaproteobacteria</taxon>
        <taxon>Enterobacterales</taxon>
        <taxon>Erwiniaceae</taxon>
        <taxon>Tatumella</taxon>
    </lineage>
</organism>
<dbReference type="EMBL" id="JPKR02000001">
    <property type="protein sequence ID" value="KGD76633.1"/>
    <property type="molecule type" value="Genomic_DNA"/>
</dbReference>
<dbReference type="RefSeq" id="WP_038016981.1">
    <property type="nucleotide sequence ID" value="NZ_JPKR02000001.1"/>
</dbReference>
<evidence type="ECO:0000313" key="3">
    <source>
        <dbReference type="EMBL" id="KGD76633.1"/>
    </source>
</evidence>
<dbReference type="AlphaFoldDB" id="A0A095UQM4"/>
<dbReference type="eggNOG" id="COG2827">
    <property type="taxonomic scope" value="Bacteria"/>
</dbReference>
<proteinExistence type="inferred from homology"/>
<dbReference type="SUPFAM" id="SSF82771">
    <property type="entry name" value="GIY-YIG endonuclease"/>
    <property type="match status" value="1"/>
</dbReference>
<dbReference type="PANTHER" id="PTHR34477:SF1">
    <property type="entry name" value="UPF0213 PROTEIN YHBQ"/>
    <property type="match status" value="1"/>
</dbReference>
<dbReference type="PANTHER" id="PTHR34477">
    <property type="entry name" value="UPF0213 PROTEIN YHBQ"/>
    <property type="match status" value="1"/>
</dbReference>
<sequence>MQTTEDCWFLYMVRTASGALYTGITTDVARRFLQHQQGTGAKALRGKGPLTLVFQCPAGDRSRASKLEYRLKQQPRADKLRLVEQQPDNLLLWLTGQP</sequence>
<accession>A0A095UQM4</accession>
<comment type="caution">
    <text evidence="3">The sequence shown here is derived from an EMBL/GenBank/DDBJ whole genome shotgun (WGS) entry which is preliminary data.</text>
</comment>
<evidence type="ECO:0000313" key="4">
    <source>
        <dbReference type="Proteomes" id="UP000029577"/>
    </source>
</evidence>
<dbReference type="STRING" id="642227.HA49_03800"/>
<dbReference type="Gene3D" id="3.40.1440.10">
    <property type="entry name" value="GIY-YIG endonuclease"/>
    <property type="match status" value="1"/>
</dbReference>
<dbReference type="CDD" id="cd10456">
    <property type="entry name" value="GIY-YIG_UPF0213"/>
    <property type="match status" value="1"/>
</dbReference>
<evidence type="ECO:0000256" key="1">
    <source>
        <dbReference type="ARBA" id="ARBA00007435"/>
    </source>
</evidence>
<gene>
    <name evidence="3" type="ORF">HA49_03800</name>
</gene>
<dbReference type="Pfam" id="PF01541">
    <property type="entry name" value="GIY-YIG"/>
    <property type="match status" value="1"/>
</dbReference>
<dbReference type="InterPro" id="IPR050190">
    <property type="entry name" value="UPF0213_domain"/>
</dbReference>
<dbReference type="InterPro" id="IPR000305">
    <property type="entry name" value="GIY-YIG_endonuc"/>
</dbReference>
<name>A0A095UQM4_9GAMM</name>
<reference evidence="3" key="1">
    <citation type="submission" date="2014-12" db="EMBL/GenBank/DDBJ databases">
        <title>The draft genome of the Tatumella morbirosei type strain, LMG23360T isolated from pineapple rot.</title>
        <authorList>
            <person name="Smits T.H."/>
            <person name="Palmer M."/>
            <person name="Venter S.N."/>
            <person name="Duffy B."/>
            <person name="Steenkamp E.T."/>
            <person name="Chan W.Y."/>
            <person name="Coutinho T.A."/>
            <person name="Coetzee M.P."/>
            <person name="De Maayer P."/>
        </authorList>
    </citation>
    <scope>NUCLEOTIDE SEQUENCE [LARGE SCALE GENOMIC DNA]</scope>
    <source>
        <strain evidence="3">LMG 23360</strain>
    </source>
</reference>
<keyword evidence="4" id="KW-1185">Reference proteome</keyword>
<feature type="domain" description="GIY-YIG" evidence="2">
    <location>
        <begin position="6"/>
        <end position="81"/>
    </location>
</feature>
<dbReference type="PROSITE" id="PS50164">
    <property type="entry name" value="GIY_YIG"/>
    <property type="match status" value="1"/>
</dbReference>
<comment type="similarity">
    <text evidence="1">Belongs to the UPF0213 family.</text>
</comment>
<dbReference type="Proteomes" id="UP000029577">
    <property type="component" value="Unassembled WGS sequence"/>
</dbReference>
<protein>
    <recommendedName>
        <fullName evidence="2">GIY-YIG domain-containing protein</fullName>
    </recommendedName>
</protein>